<reference evidence="2" key="1">
    <citation type="submission" date="2015-09" db="EMBL/GenBank/DDBJ databases">
        <authorList>
            <consortium name="Pathogen Informatics"/>
        </authorList>
    </citation>
    <scope>NUCLEOTIDE SEQUENCE</scope>
    <source>
        <strain evidence="2">2789STDY5834896</strain>
    </source>
</reference>
<proteinExistence type="predicted"/>
<sequence>MGRKWVWAICVVLLLCWQQAAPVPVPATAHRAPTPAMSAVTVAKYPPNERAATDYRRQMTCGAPGTPDALRACRQIIWEVLRVFWALLYPLPTALLDLTCW</sequence>
<dbReference type="AlphaFoldDB" id="A0A1C6FV10"/>
<feature type="signal peptide" evidence="1">
    <location>
        <begin position="1"/>
        <end position="20"/>
    </location>
</feature>
<gene>
    <name evidence="2" type="ORF">SAMEA3545359_00119</name>
</gene>
<protein>
    <submittedName>
        <fullName evidence="2">Uncharacterized protein</fullName>
    </submittedName>
</protein>
<organism evidence="2">
    <name type="scientific">uncultured Anaerotruncus sp</name>
    <dbReference type="NCBI Taxonomy" id="905011"/>
    <lineage>
        <taxon>Bacteria</taxon>
        <taxon>Bacillati</taxon>
        <taxon>Bacillota</taxon>
        <taxon>Clostridia</taxon>
        <taxon>Eubacteriales</taxon>
        <taxon>Oscillospiraceae</taxon>
        <taxon>Anaerotruncus</taxon>
        <taxon>environmental samples</taxon>
    </lineage>
</organism>
<feature type="chain" id="PRO_5039339918" evidence="1">
    <location>
        <begin position="21"/>
        <end position="101"/>
    </location>
</feature>
<keyword evidence="1" id="KW-0732">Signal</keyword>
<dbReference type="EMBL" id="FMHG01000001">
    <property type="protein sequence ID" value="SCJ36785.1"/>
    <property type="molecule type" value="Genomic_DNA"/>
</dbReference>
<name>A0A1C6FV10_9FIRM</name>
<accession>A0A1C6FV10</accession>
<evidence type="ECO:0000313" key="2">
    <source>
        <dbReference type="EMBL" id="SCJ36785.1"/>
    </source>
</evidence>
<evidence type="ECO:0000256" key="1">
    <source>
        <dbReference type="SAM" id="SignalP"/>
    </source>
</evidence>